<evidence type="ECO:0000259" key="2">
    <source>
        <dbReference type="Pfam" id="PF05651"/>
    </source>
</evidence>
<dbReference type="InterPro" id="IPR042070">
    <property type="entry name" value="PucR_C-HTH_sf"/>
</dbReference>
<dbReference type="EMBL" id="FOGT01000003">
    <property type="protein sequence ID" value="SER71704.1"/>
    <property type="molecule type" value="Genomic_DNA"/>
</dbReference>
<feature type="domain" description="Putative sugar diacid recognition" evidence="2">
    <location>
        <begin position="5"/>
        <end position="136"/>
    </location>
</feature>
<evidence type="ECO:0000256" key="1">
    <source>
        <dbReference type="ARBA" id="ARBA00006754"/>
    </source>
</evidence>
<dbReference type="OrthoDB" id="9792148at2"/>
<dbReference type="AlphaFoldDB" id="A0A1H9RGC0"/>
<evidence type="ECO:0000259" key="4">
    <source>
        <dbReference type="Pfam" id="PF17853"/>
    </source>
</evidence>
<keyword evidence="6" id="KW-1185">Reference proteome</keyword>
<dbReference type="InterPro" id="IPR008599">
    <property type="entry name" value="Diacid_rec"/>
</dbReference>
<dbReference type="Gene3D" id="1.10.10.2840">
    <property type="entry name" value="PucR C-terminal helix-turn-helix domain"/>
    <property type="match status" value="1"/>
</dbReference>
<dbReference type="InterPro" id="IPR051448">
    <property type="entry name" value="CdaR-like_regulators"/>
</dbReference>
<proteinExistence type="inferred from homology"/>
<evidence type="ECO:0000313" key="5">
    <source>
        <dbReference type="EMBL" id="SER71704.1"/>
    </source>
</evidence>
<dbReference type="Pfam" id="PF05651">
    <property type="entry name" value="Diacid_rec"/>
    <property type="match status" value="1"/>
</dbReference>
<dbReference type="STRING" id="1601833.SAMN05518684_103135"/>
<dbReference type="PANTHER" id="PTHR33744">
    <property type="entry name" value="CARBOHYDRATE DIACID REGULATOR"/>
    <property type="match status" value="1"/>
</dbReference>
<feature type="domain" description="CdaR GGDEF-like" evidence="4">
    <location>
        <begin position="142"/>
        <end position="270"/>
    </location>
</feature>
<dbReference type="RefSeq" id="WP_093047928.1">
    <property type="nucleotide sequence ID" value="NZ_FOGT01000003.1"/>
</dbReference>
<protein>
    <submittedName>
        <fullName evidence="5">Carbohydrate diacid regulator</fullName>
    </submittedName>
</protein>
<dbReference type="Pfam" id="PF17853">
    <property type="entry name" value="GGDEF_2"/>
    <property type="match status" value="1"/>
</dbReference>
<feature type="domain" description="PucR C-terminal helix-turn-helix" evidence="3">
    <location>
        <begin position="314"/>
        <end position="370"/>
    </location>
</feature>
<dbReference type="Proteomes" id="UP000198571">
    <property type="component" value="Unassembled WGS sequence"/>
</dbReference>
<name>A0A1H9RGC0_9BACI</name>
<sequence>MKLLSSLAQRIVQEVTDIVNEEVIVTDDKGIIIAASDVQRIGKFHEGAQIAVFNQEQFIITKKDVIRLEGVKAGLNLPIIIDKHAIGVIGITGEPEKVVRMGQVIQRMTELIIQEAYSSERLESESRGLETFVYEWVHSEHLDSDFMERGEILGISIFDERFCVLFELDHIQTDKRQIQMLESEMMDEIKGQFSKGRDNIIVRWGNGRFALLKHTEPGFSLNTFKTELLEFQRRLLRERKANIYIGAGKMSKDPARLYKSYQGAKKALRVSKKQRRVTFYDEMPLDMALAEITDDTRKELIEEVLGPIIHDKELMETLMYYLSHNMSIKETAEAQHIHINTLHYRLKRIYQLTGKSVKEADSLVAMYMALSFYQEIK</sequence>
<gene>
    <name evidence="5" type="ORF">SAMN05518684_103135</name>
</gene>
<evidence type="ECO:0000313" key="6">
    <source>
        <dbReference type="Proteomes" id="UP000198571"/>
    </source>
</evidence>
<dbReference type="InterPro" id="IPR025736">
    <property type="entry name" value="PucR_C-HTH_dom"/>
</dbReference>
<dbReference type="InterPro" id="IPR041522">
    <property type="entry name" value="CdaR_GGDEF"/>
</dbReference>
<comment type="similarity">
    <text evidence="1">Belongs to the CdaR family.</text>
</comment>
<reference evidence="6" key="1">
    <citation type="submission" date="2016-10" db="EMBL/GenBank/DDBJ databases">
        <authorList>
            <person name="Varghese N."/>
            <person name="Submissions S."/>
        </authorList>
    </citation>
    <scope>NUCLEOTIDE SEQUENCE [LARGE SCALE GENOMIC DNA]</scope>
    <source>
        <strain evidence="6">S9</strain>
    </source>
</reference>
<evidence type="ECO:0000259" key="3">
    <source>
        <dbReference type="Pfam" id="PF13556"/>
    </source>
</evidence>
<dbReference type="Pfam" id="PF13556">
    <property type="entry name" value="HTH_30"/>
    <property type="match status" value="1"/>
</dbReference>
<organism evidence="5 6">
    <name type="scientific">Salipaludibacillus aurantiacus</name>
    <dbReference type="NCBI Taxonomy" id="1601833"/>
    <lineage>
        <taxon>Bacteria</taxon>
        <taxon>Bacillati</taxon>
        <taxon>Bacillota</taxon>
        <taxon>Bacilli</taxon>
        <taxon>Bacillales</taxon>
        <taxon>Bacillaceae</taxon>
    </lineage>
</organism>
<accession>A0A1H9RGC0</accession>
<dbReference type="PANTHER" id="PTHR33744:SF16">
    <property type="entry name" value="CARBOHYDRATE DIACID REGULATOR"/>
    <property type="match status" value="1"/>
</dbReference>